<evidence type="ECO:0000256" key="1">
    <source>
        <dbReference type="ARBA" id="ARBA00000085"/>
    </source>
</evidence>
<dbReference type="NCBIfam" id="TIGR00229">
    <property type="entry name" value="sensory_box"/>
    <property type="match status" value="2"/>
</dbReference>
<keyword evidence="4" id="KW-0808">Transferase</keyword>
<dbReference type="PANTHER" id="PTHR43065:SF10">
    <property type="entry name" value="PEROXIDE STRESS-ACTIVATED HISTIDINE KINASE MAK3"/>
    <property type="match status" value="1"/>
</dbReference>
<feature type="domain" description="PAC" evidence="11">
    <location>
        <begin position="79"/>
        <end position="131"/>
    </location>
</feature>
<dbReference type="CDD" id="cd00130">
    <property type="entry name" value="PAS"/>
    <property type="match status" value="2"/>
</dbReference>
<evidence type="ECO:0000259" key="11">
    <source>
        <dbReference type="PROSITE" id="PS50113"/>
    </source>
</evidence>
<dbReference type="InterPro" id="IPR001610">
    <property type="entry name" value="PAC"/>
</dbReference>
<evidence type="ECO:0000256" key="4">
    <source>
        <dbReference type="ARBA" id="ARBA00022679"/>
    </source>
</evidence>
<dbReference type="SUPFAM" id="SSF55785">
    <property type="entry name" value="PYP-like sensor domain (PAS domain)"/>
    <property type="match status" value="2"/>
</dbReference>
<dbReference type="SMART" id="SM00388">
    <property type="entry name" value="HisKA"/>
    <property type="match status" value="1"/>
</dbReference>
<keyword evidence="8" id="KW-0902">Two-component regulatory system</keyword>
<dbReference type="Gene3D" id="3.30.450.20">
    <property type="entry name" value="PAS domain"/>
    <property type="match status" value="2"/>
</dbReference>
<evidence type="ECO:0000313" key="13">
    <source>
        <dbReference type="Proteomes" id="UP000304148"/>
    </source>
</evidence>
<dbReference type="Pfam" id="PF02518">
    <property type="entry name" value="HATPase_c"/>
    <property type="match status" value="1"/>
</dbReference>
<evidence type="ECO:0000259" key="9">
    <source>
        <dbReference type="PROSITE" id="PS50109"/>
    </source>
</evidence>
<dbReference type="Gene3D" id="3.30.565.10">
    <property type="entry name" value="Histidine kinase-like ATPase, C-terminal domain"/>
    <property type="match status" value="1"/>
</dbReference>
<dbReference type="PRINTS" id="PR00344">
    <property type="entry name" value="BCTRLSENSOR"/>
</dbReference>
<evidence type="ECO:0000256" key="3">
    <source>
        <dbReference type="ARBA" id="ARBA00022553"/>
    </source>
</evidence>
<dbReference type="PANTHER" id="PTHR43065">
    <property type="entry name" value="SENSOR HISTIDINE KINASE"/>
    <property type="match status" value="1"/>
</dbReference>
<dbReference type="SUPFAM" id="SSF55874">
    <property type="entry name" value="ATPase domain of HSP90 chaperone/DNA topoisomerase II/histidine kinase"/>
    <property type="match status" value="1"/>
</dbReference>
<dbReference type="Pfam" id="PF13426">
    <property type="entry name" value="PAS_9"/>
    <property type="match status" value="1"/>
</dbReference>
<dbReference type="CDD" id="cd00082">
    <property type="entry name" value="HisKA"/>
    <property type="match status" value="1"/>
</dbReference>
<dbReference type="InterPro" id="IPR036097">
    <property type="entry name" value="HisK_dim/P_sf"/>
</dbReference>
<dbReference type="PROSITE" id="PS50109">
    <property type="entry name" value="HIS_KIN"/>
    <property type="match status" value="1"/>
</dbReference>
<keyword evidence="5" id="KW-0547">Nucleotide-binding</keyword>
<evidence type="ECO:0000256" key="5">
    <source>
        <dbReference type="ARBA" id="ARBA00022741"/>
    </source>
</evidence>
<dbReference type="InterPro" id="IPR000014">
    <property type="entry name" value="PAS"/>
</dbReference>
<dbReference type="AlphaFoldDB" id="A0A383RGF2"/>
<dbReference type="EC" id="2.7.13.3" evidence="2"/>
<dbReference type="InterPro" id="IPR003594">
    <property type="entry name" value="HATPase_dom"/>
</dbReference>
<accession>A0A383RGF2</accession>
<dbReference type="Pfam" id="PF00512">
    <property type="entry name" value="HisKA"/>
    <property type="match status" value="1"/>
</dbReference>
<evidence type="ECO:0000259" key="10">
    <source>
        <dbReference type="PROSITE" id="PS50112"/>
    </source>
</evidence>
<dbReference type="Gene3D" id="1.10.287.130">
    <property type="match status" value="1"/>
</dbReference>
<dbReference type="PROSITE" id="PS50113">
    <property type="entry name" value="PAC"/>
    <property type="match status" value="1"/>
</dbReference>
<dbReference type="SUPFAM" id="SSF47384">
    <property type="entry name" value="Homodimeric domain of signal transducing histidine kinase"/>
    <property type="match status" value="1"/>
</dbReference>
<evidence type="ECO:0000256" key="7">
    <source>
        <dbReference type="ARBA" id="ARBA00022840"/>
    </source>
</evidence>
<dbReference type="InterPro" id="IPR000700">
    <property type="entry name" value="PAS-assoc_C"/>
</dbReference>
<dbReference type="SMART" id="SM00387">
    <property type="entry name" value="HATPase_c"/>
    <property type="match status" value="1"/>
</dbReference>
<dbReference type="Proteomes" id="UP000304148">
    <property type="component" value="Chromosome"/>
</dbReference>
<dbReference type="GO" id="GO:0005524">
    <property type="term" value="F:ATP binding"/>
    <property type="evidence" value="ECO:0007669"/>
    <property type="project" value="UniProtKB-KW"/>
</dbReference>
<protein>
    <recommendedName>
        <fullName evidence="2">histidine kinase</fullName>
        <ecNumber evidence="2">2.7.13.3</ecNumber>
    </recommendedName>
</protein>
<evidence type="ECO:0000256" key="6">
    <source>
        <dbReference type="ARBA" id="ARBA00022777"/>
    </source>
</evidence>
<proteinExistence type="predicted"/>
<dbReference type="InterPro" id="IPR013655">
    <property type="entry name" value="PAS_fold_3"/>
</dbReference>
<dbReference type="InterPro" id="IPR004358">
    <property type="entry name" value="Sig_transdc_His_kin-like_C"/>
</dbReference>
<feature type="domain" description="PAS" evidence="10">
    <location>
        <begin position="5"/>
        <end position="75"/>
    </location>
</feature>
<evidence type="ECO:0000256" key="2">
    <source>
        <dbReference type="ARBA" id="ARBA00012438"/>
    </source>
</evidence>
<keyword evidence="3" id="KW-0597">Phosphoprotein</keyword>
<dbReference type="InterPro" id="IPR036890">
    <property type="entry name" value="HATPase_C_sf"/>
</dbReference>
<feature type="domain" description="Histidine kinase" evidence="9">
    <location>
        <begin position="275"/>
        <end position="479"/>
    </location>
</feature>
<reference evidence="13" key="1">
    <citation type="submission" date="2018-08" db="EMBL/GenBank/DDBJ databases">
        <authorList>
            <person name="Chevrot R."/>
        </authorList>
    </citation>
    <scope>NUCLEOTIDE SEQUENCE [LARGE SCALE GENOMIC DNA]</scope>
</reference>
<dbReference type="PROSITE" id="PS50112">
    <property type="entry name" value="PAS"/>
    <property type="match status" value="1"/>
</dbReference>
<name>A0A383RGF2_PAEAL</name>
<evidence type="ECO:0000256" key="8">
    <source>
        <dbReference type="ARBA" id="ARBA00023012"/>
    </source>
</evidence>
<keyword evidence="7" id="KW-0067">ATP-binding</keyword>
<sequence>MHLEQIDMFDLAFNNASIGMAIVSLEGRFMKANHALCDMIGYTECDLLSLDYQHITHPDDLEESILHIQQLLDRQISSFQIEKRYIGKLGEVIWMLLTVSLVLDKSGKPLFFFSQFQNISVCKQTERVHLQTEAILKEKEDSFQSLLELLPLAVIVTHNGIIHYMNRASMNLICTNEAGDILGKPVLDIVEPANHNLVYERRRKYREGIKLGPVKYDIRCANGEMKRVEGFSLPTTFHGEKATIGVYQDITDRNKEEERMLQSEKLSIVGQLAAGIAHEIRNPLTSINGFLKLMRTMKTDKEQYFDIVESELKSIEVIANELLILAKPNVVNSRRTDLIHLMEQIIAFMSVQSTLKNSNIVTDLSEEALWVDCEPNQIKQVFINLIKNAIEAMSGGGNIYVRAKLEGDYAAISIQDEGCGIPADKVSRLGQPFYTTKDTGTGLGLMVSYNIIDKHGGSIEVDSMLGVGTTFIIRLPLVQVKEGEDTV</sequence>
<dbReference type="RefSeq" id="WP_138188126.1">
    <property type="nucleotide sequence ID" value="NZ_LS992241.1"/>
</dbReference>
<gene>
    <name evidence="12" type="ORF">PBLR_14530</name>
</gene>
<organism evidence="12 13">
    <name type="scientific">Paenibacillus alvei</name>
    <name type="common">Bacillus alvei</name>
    <dbReference type="NCBI Taxonomy" id="44250"/>
    <lineage>
        <taxon>Bacteria</taxon>
        <taxon>Bacillati</taxon>
        <taxon>Bacillota</taxon>
        <taxon>Bacilli</taxon>
        <taxon>Bacillales</taxon>
        <taxon>Paenibacillaceae</taxon>
        <taxon>Paenibacillus</taxon>
    </lineage>
</organism>
<dbReference type="EMBL" id="LS992241">
    <property type="protein sequence ID" value="SYX86108.1"/>
    <property type="molecule type" value="Genomic_DNA"/>
</dbReference>
<dbReference type="InterPro" id="IPR005467">
    <property type="entry name" value="His_kinase_dom"/>
</dbReference>
<dbReference type="SMART" id="SM00091">
    <property type="entry name" value="PAS"/>
    <property type="match status" value="2"/>
</dbReference>
<comment type="catalytic activity">
    <reaction evidence="1">
        <text>ATP + protein L-histidine = ADP + protein N-phospho-L-histidine.</text>
        <dbReference type="EC" id="2.7.13.3"/>
    </reaction>
</comment>
<evidence type="ECO:0000313" key="12">
    <source>
        <dbReference type="EMBL" id="SYX86108.1"/>
    </source>
</evidence>
<dbReference type="SMART" id="SM00086">
    <property type="entry name" value="PAC"/>
    <property type="match status" value="2"/>
</dbReference>
<keyword evidence="6 12" id="KW-0418">Kinase</keyword>
<dbReference type="InterPro" id="IPR035965">
    <property type="entry name" value="PAS-like_dom_sf"/>
</dbReference>
<dbReference type="InterPro" id="IPR003661">
    <property type="entry name" value="HisK_dim/P_dom"/>
</dbReference>
<dbReference type="GO" id="GO:0000155">
    <property type="term" value="F:phosphorelay sensor kinase activity"/>
    <property type="evidence" value="ECO:0007669"/>
    <property type="project" value="InterPro"/>
</dbReference>
<dbReference type="Pfam" id="PF08447">
    <property type="entry name" value="PAS_3"/>
    <property type="match status" value="1"/>
</dbReference>